<protein>
    <submittedName>
        <fullName evidence="2">Uncharacterized protein</fullName>
    </submittedName>
</protein>
<sequence length="478" mass="53699">MVHSSSRYYYDTLELETAGDDEHRNDCNQIEWPLMDDDDFYKWSRRALVIVAYIVLVIAAINIAAIVGLLIYLLVNPNTSTDSEFALYKNTRFKECAAVVPDASNCSAILAAWAKDDNYGNRPYYASLGRYYIMGTKVTAENKVSYDWCQTVSCFNDYKVIPSSANDSALGRTALKSWWVVIMNAWGTVWNLRKASPWFRPNPGSADCRGFRDLGIIDWVLLIYSLAGPIIGWWVSFADSVINPIPWPTLNVIAWLTTWRYSSTLLYHPYSCILARVPKVARVLPWIFGILAALQCAASLYSAETGEAMSGGTKKLYDSYTCLAAQVSAAPGTSTCSAEEICSKSWLFSAPYFIMPGDVGKGLPFGLLVSALVVAIVVPVFFASFKIFSSTERSFKRYYKMWSPLIWLSFLAIVTAFIAGVEYPIELGKAWNQRKADALVAYDVECHVAHVALSPWRFYMDVDKYSRALRVVKLWFSV</sequence>
<feature type="transmembrane region" description="Helical" evidence="1">
    <location>
        <begin position="405"/>
        <end position="425"/>
    </location>
</feature>
<dbReference type="RefSeq" id="XP_056560016.1">
    <property type="nucleotide sequence ID" value="XM_056693287.1"/>
</dbReference>
<keyword evidence="1" id="KW-0472">Membrane</keyword>
<dbReference type="EMBL" id="JAPZBS010000001">
    <property type="protein sequence ID" value="KAJ5389288.1"/>
    <property type="molecule type" value="Genomic_DNA"/>
</dbReference>
<feature type="transmembrane region" description="Helical" evidence="1">
    <location>
        <begin position="214"/>
        <end position="235"/>
    </location>
</feature>
<organism evidence="2 3">
    <name type="scientific">Penicillium cataractarum</name>
    <dbReference type="NCBI Taxonomy" id="2100454"/>
    <lineage>
        <taxon>Eukaryota</taxon>
        <taxon>Fungi</taxon>
        <taxon>Dikarya</taxon>
        <taxon>Ascomycota</taxon>
        <taxon>Pezizomycotina</taxon>
        <taxon>Eurotiomycetes</taxon>
        <taxon>Eurotiomycetidae</taxon>
        <taxon>Eurotiales</taxon>
        <taxon>Aspergillaceae</taxon>
        <taxon>Penicillium</taxon>
    </lineage>
</organism>
<evidence type="ECO:0000313" key="3">
    <source>
        <dbReference type="Proteomes" id="UP001147782"/>
    </source>
</evidence>
<dbReference type="AlphaFoldDB" id="A0A9W9VU30"/>
<proteinExistence type="predicted"/>
<accession>A0A9W9VU30</accession>
<keyword evidence="1" id="KW-1133">Transmembrane helix</keyword>
<evidence type="ECO:0000313" key="2">
    <source>
        <dbReference type="EMBL" id="KAJ5389288.1"/>
    </source>
</evidence>
<keyword evidence="1" id="KW-0812">Transmembrane</keyword>
<feature type="transmembrane region" description="Helical" evidence="1">
    <location>
        <begin position="50"/>
        <end position="75"/>
    </location>
</feature>
<dbReference type="OrthoDB" id="5429468at2759"/>
<reference evidence="2" key="2">
    <citation type="journal article" date="2023" name="IMA Fungus">
        <title>Comparative genomic study of the Penicillium genus elucidates a diverse pangenome and 15 lateral gene transfer events.</title>
        <authorList>
            <person name="Petersen C."/>
            <person name="Sorensen T."/>
            <person name="Nielsen M.R."/>
            <person name="Sondergaard T.E."/>
            <person name="Sorensen J.L."/>
            <person name="Fitzpatrick D.A."/>
            <person name="Frisvad J.C."/>
            <person name="Nielsen K.L."/>
        </authorList>
    </citation>
    <scope>NUCLEOTIDE SEQUENCE</scope>
    <source>
        <strain evidence="2">IBT 29864</strain>
    </source>
</reference>
<feature type="transmembrane region" description="Helical" evidence="1">
    <location>
        <begin position="283"/>
        <end position="303"/>
    </location>
</feature>
<dbReference type="GeneID" id="81432464"/>
<name>A0A9W9VU30_9EURO</name>
<reference evidence="2" key="1">
    <citation type="submission" date="2022-11" db="EMBL/GenBank/DDBJ databases">
        <authorList>
            <person name="Petersen C."/>
        </authorList>
    </citation>
    <scope>NUCLEOTIDE SEQUENCE</scope>
    <source>
        <strain evidence="2">IBT 29864</strain>
    </source>
</reference>
<evidence type="ECO:0000256" key="1">
    <source>
        <dbReference type="SAM" id="Phobius"/>
    </source>
</evidence>
<gene>
    <name evidence="2" type="ORF">N7496_000356</name>
</gene>
<comment type="caution">
    <text evidence="2">The sequence shown here is derived from an EMBL/GenBank/DDBJ whole genome shotgun (WGS) entry which is preliminary data.</text>
</comment>
<keyword evidence="3" id="KW-1185">Reference proteome</keyword>
<dbReference type="Proteomes" id="UP001147782">
    <property type="component" value="Unassembled WGS sequence"/>
</dbReference>
<feature type="transmembrane region" description="Helical" evidence="1">
    <location>
        <begin position="365"/>
        <end position="385"/>
    </location>
</feature>